<dbReference type="RefSeq" id="XP_047760639.1">
    <property type="nucleotide sequence ID" value="XM_047904393.1"/>
</dbReference>
<accession>A0A9Q8P7Q5</accession>
<protein>
    <submittedName>
        <fullName evidence="1">Uncharacterized protein</fullName>
    </submittedName>
</protein>
<gene>
    <name evidence="1" type="ORF">CLAFUR5_05245</name>
</gene>
<organism evidence="1 2">
    <name type="scientific">Passalora fulva</name>
    <name type="common">Tomato leaf mold</name>
    <name type="synonym">Cladosporium fulvum</name>
    <dbReference type="NCBI Taxonomy" id="5499"/>
    <lineage>
        <taxon>Eukaryota</taxon>
        <taxon>Fungi</taxon>
        <taxon>Dikarya</taxon>
        <taxon>Ascomycota</taxon>
        <taxon>Pezizomycotina</taxon>
        <taxon>Dothideomycetes</taxon>
        <taxon>Dothideomycetidae</taxon>
        <taxon>Mycosphaerellales</taxon>
        <taxon>Mycosphaerellaceae</taxon>
        <taxon>Fulvia</taxon>
    </lineage>
</organism>
<reference evidence="1" key="2">
    <citation type="journal article" date="2022" name="Microb. Genom.">
        <title>A chromosome-scale genome assembly of the tomato pathogen Cladosporium fulvum reveals a compartmentalized genome architecture and the presence of a dispensable chromosome.</title>
        <authorList>
            <person name="Zaccaron A.Z."/>
            <person name="Chen L.H."/>
            <person name="Samaras A."/>
            <person name="Stergiopoulos I."/>
        </authorList>
    </citation>
    <scope>NUCLEOTIDE SEQUENCE</scope>
    <source>
        <strain evidence="1">Race5_Kim</strain>
    </source>
</reference>
<dbReference type="EMBL" id="CP090166">
    <property type="protein sequence ID" value="UJO16273.1"/>
    <property type="molecule type" value="Genomic_DNA"/>
</dbReference>
<reference evidence="1" key="1">
    <citation type="submission" date="2021-12" db="EMBL/GenBank/DDBJ databases">
        <authorList>
            <person name="Zaccaron A."/>
            <person name="Stergiopoulos I."/>
        </authorList>
    </citation>
    <scope>NUCLEOTIDE SEQUENCE</scope>
    <source>
        <strain evidence="1">Race5_Kim</strain>
    </source>
</reference>
<keyword evidence="2" id="KW-1185">Reference proteome</keyword>
<sequence>METTNAANVPHSISSRLLALPEELLLKIFKENCPYPTSSTHTPTCSNFADAFDDYLNSHSLTHHLRELALDAFFHDFVLEVNMEFKCFENHMMSWFEPIISSCGLEDGGHRRRITRARVTVTLQHANFKVEAVESVAKIVRKLAVGTSLKELDVGFRTCSVALSESMRQMLEEKLGLVARLARIEMKMTVVKGSMPYSALL</sequence>
<evidence type="ECO:0000313" key="2">
    <source>
        <dbReference type="Proteomes" id="UP000756132"/>
    </source>
</evidence>
<name>A0A9Q8P7Q5_PASFU</name>
<proteinExistence type="predicted"/>
<evidence type="ECO:0000313" key="1">
    <source>
        <dbReference type="EMBL" id="UJO16273.1"/>
    </source>
</evidence>
<dbReference type="Proteomes" id="UP000756132">
    <property type="component" value="Chromosome 4"/>
</dbReference>
<dbReference type="AlphaFoldDB" id="A0A9Q8P7Q5"/>
<dbReference type="KEGG" id="ffu:CLAFUR5_05245"/>
<dbReference type="GeneID" id="71985123"/>